<sequence length="360" mass="39551">MGNSNKSIKVLIVDDSSFMRKIFSDMISTDSIFEVVGRARNGKEAIEKAEQLRPDVITMDVEMPIMNGIEALKIICQQEKIPVVMVSSLTKEGAYETLKALEFGAVDFIQKPSTSTMLNNESFQKNLHNKLRIASKANVRPSLEINNKPLRATVEKYAETLTKKQNSIVAIAISTGGPKALQYVIPQIPATFPYPILIVQHMPPGFTKSLAERLNTTSAVSVKEAENGEIVAPGNVYIAPGDYHMEVEVVNKTHQLRLHQNTAVNGHRPSADPMLRSLLNCNYQEVICVIMTGMGSDGTAGLKDLKKRMKTMAIAQDEKSCVVFGMPKSAIIEGLVDEVVTLEKIAEVIVNRIGGRRNGN</sequence>
<feature type="active site" evidence="6 7">
    <location>
        <position position="201"/>
    </location>
</feature>
<dbReference type="Gene3D" id="3.40.50.180">
    <property type="entry name" value="Methylesterase CheB, C-terminal domain"/>
    <property type="match status" value="1"/>
</dbReference>
<comment type="function">
    <text evidence="4">May play the central regulatory role in sporulation. It may be an element of the effector pathway responsible for the activation of sporulation genes in response to nutritional stress. Spo0A may act in concert with spo0H (a sigma factor) to control the expression of some genes that are critical to the sporulation process.</text>
</comment>
<dbReference type="GO" id="GO:0006935">
    <property type="term" value="P:chemotaxis"/>
    <property type="evidence" value="ECO:0007669"/>
    <property type="project" value="UniProtKB-UniRule"/>
</dbReference>
<evidence type="ECO:0000313" key="12">
    <source>
        <dbReference type="Proteomes" id="UP000199287"/>
    </source>
</evidence>
<dbReference type="PROSITE" id="PS50110">
    <property type="entry name" value="RESPONSE_REGULATORY"/>
    <property type="match status" value="1"/>
</dbReference>
<evidence type="ECO:0000256" key="8">
    <source>
        <dbReference type="PROSITE-ProRule" id="PRU00169"/>
    </source>
</evidence>
<dbReference type="GO" id="GO:0050568">
    <property type="term" value="F:protein-glutamine glutaminase activity"/>
    <property type="evidence" value="ECO:0007669"/>
    <property type="project" value="UniProtKB-UniRule"/>
</dbReference>
<comment type="function">
    <text evidence="6">Involved in chemotaxis. Part of a chemotaxis signal transduction system that modulates chemotaxis in response to various stimuli. Catalyzes the demethylation of specific methylglutamate residues introduced into the chemoreceptors (methyl-accepting chemotaxis proteins or MCP) by CheR. Also mediates the irreversible deamidation of specific glutamine residues to glutamic acid.</text>
</comment>
<dbReference type="PANTHER" id="PTHR42872:SF6">
    <property type="entry name" value="PROTEIN-GLUTAMATE METHYLESTERASE_PROTEIN-GLUTAMINE GLUTAMINASE"/>
    <property type="match status" value="1"/>
</dbReference>
<dbReference type="Pfam" id="PF01339">
    <property type="entry name" value="CheB_methylest"/>
    <property type="match status" value="1"/>
</dbReference>
<evidence type="ECO:0000256" key="2">
    <source>
        <dbReference type="ARBA" id="ARBA00022500"/>
    </source>
</evidence>
<dbReference type="PANTHER" id="PTHR42872">
    <property type="entry name" value="PROTEIN-GLUTAMATE METHYLESTERASE/PROTEIN-GLUTAMINE GLUTAMINASE"/>
    <property type="match status" value="1"/>
</dbReference>
<keyword evidence="2 6" id="KW-0145">Chemotaxis</keyword>
<dbReference type="InterPro" id="IPR011006">
    <property type="entry name" value="CheY-like_superfamily"/>
</dbReference>
<comment type="PTM">
    <text evidence="6">Phosphorylated by CheA. Phosphorylation of the N-terminal regulatory domain activates the methylesterase activity.</text>
</comment>
<feature type="domain" description="CheB-type methylesterase" evidence="10">
    <location>
        <begin position="162"/>
        <end position="356"/>
    </location>
</feature>
<evidence type="ECO:0000259" key="9">
    <source>
        <dbReference type="PROSITE" id="PS50110"/>
    </source>
</evidence>
<dbReference type="NCBIfam" id="NF001965">
    <property type="entry name" value="PRK00742.1"/>
    <property type="match status" value="1"/>
</dbReference>
<dbReference type="CDD" id="cd17541">
    <property type="entry name" value="REC_CheB-like"/>
    <property type="match status" value="1"/>
</dbReference>
<evidence type="ECO:0000256" key="4">
    <source>
        <dbReference type="ARBA" id="ARBA00024867"/>
    </source>
</evidence>
<keyword evidence="1 6" id="KW-0963">Cytoplasm</keyword>
<keyword evidence="6 8" id="KW-0597">Phosphoprotein</keyword>
<organism evidence="11 12">
    <name type="scientific">Tindallia magadiensis</name>
    <dbReference type="NCBI Taxonomy" id="69895"/>
    <lineage>
        <taxon>Bacteria</taxon>
        <taxon>Bacillati</taxon>
        <taxon>Bacillota</taxon>
        <taxon>Clostridia</taxon>
        <taxon>Peptostreptococcales</taxon>
        <taxon>Tindalliaceae</taxon>
        <taxon>Tindallia</taxon>
    </lineage>
</organism>
<dbReference type="EC" id="3.1.1.61" evidence="6"/>
<comment type="subcellular location">
    <subcellularLocation>
        <location evidence="6">Cytoplasm</location>
    </subcellularLocation>
</comment>
<evidence type="ECO:0000256" key="5">
    <source>
        <dbReference type="ARBA" id="ARBA00048267"/>
    </source>
</evidence>
<comment type="similarity">
    <text evidence="6">Belongs to the CheB family.</text>
</comment>
<comment type="catalytic activity">
    <reaction evidence="6">
        <text>L-glutaminyl-[protein] + H2O = L-glutamyl-[protein] + NH4(+)</text>
        <dbReference type="Rhea" id="RHEA:16441"/>
        <dbReference type="Rhea" id="RHEA-COMP:10207"/>
        <dbReference type="Rhea" id="RHEA-COMP:10208"/>
        <dbReference type="ChEBI" id="CHEBI:15377"/>
        <dbReference type="ChEBI" id="CHEBI:28938"/>
        <dbReference type="ChEBI" id="CHEBI:29973"/>
        <dbReference type="ChEBI" id="CHEBI:30011"/>
        <dbReference type="EC" id="3.5.1.44"/>
    </reaction>
</comment>
<dbReference type="PROSITE" id="PS50122">
    <property type="entry name" value="CHEB"/>
    <property type="match status" value="1"/>
</dbReference>
<dbReference type="InterPro" id="IPR000673">
    <property type="entry name" value="Sig_transdc_resp-reg_Me-estase"/>
</dbReference>
<proteinExistence type="inferred from homology"/>
<protein>
    <recommendedName>
        <fullName evidence="6">Protein-glutamate methylesterase/protein-glutamine glutaminase</fullName>
        <ecNumber evidence="6">3.1.1.61</ecNumber>
        <ecNumber evidence="6">3.5.1.44</ecNumber>
    </recommendedName>
</protein>
<accession>A0A1I3AKC2</accession>
<dbReference type="Proteomes" id="UP000199287">
    <property type="component" value="Unassembled WGS sequence"/>
</dbReference>
<feature type="active site" evidence="6 7">
    <location>
        <position position="297"/>
    </location>
</feature>
<dbReference type="EMBL" id="FOQA01000001">
    <property type="protein sequence ID" value="SFH49791.1"/>
    <property type="molecule type" value="Genomic_DNA"/>
</dbReference>
<keyword evidence="3 6" id="KW-0378">Hydrolase</keyword>
<dbReference type="InterPro" id="IPR001789">
    <property type="entry name" value="Sig_transdc_resp-reg_receiver"/>
</dbReference>
<dbReference type="GO" id="GO:0005737">
    <property type="term" value="C:cytoplasm"/>
    <property type="evidence" value="ECO:0007669"/>
    <property type="project" value="UniProtKB-SubCell"/>
</dbReference>
<dbReference type="SUPFAM" id="SSF52172">
    <property type="entry name" value="CheY-like"/>
    <property type="match status" value="1"/>
</dbReference>
<evidence type="ECO:0000259" key="10">
    <source>
        <dbReference type="PROSITE" id="PS50122"/>
    </source>
</evidence>
<feature type="domain" description="Response regulatory" evidence="9">
    <location>
        <begin position="9"/>
        <end position="126"/>
    </location>
</feature>
<dbReference type="PIRSF" id="PIRSF000876">
    <property type="entry name" value="RR_chemtxs_CheB"/>
    <property type="match status" value="1"/>
</dbReference>
<dbReference type="CDD" id="cd16432">
    <property type="entry name" value="CheB_Rec"/>
    <property type="match status" value="1"/>
</dbReference>
<dbReference type="STRING" id="69895.SAMN05192551_101238"/>
<comment type="catalytic activity">
    <reaction evidence="5 6">
        <text>[protein]-L-glutamate 5-O-methyl ester + H2O = L-glutamyl-[protein] + methanol + H(+)</text>
        <dbReference type="Rhea" id="RHEA:23236"/>
        <dbReference type="Rhea" id="RHEA-COMP:10208"/>
        <dbReference type="Rhea" id="RHEA-COMP:10311"/>
        <dbReference type="ChEBI" id="CHEBI:15377"/>
        <dbReference type="ChEBI" id="CHEBI:15378"/>
        <dbReference type="ChEBI" id="CHEBI:17790"/>
        <dbReference type="ChEBI" id="CHEBI:29973"/>
        <dbReference type="ChEBI" id="CHEBI:82795"/>
        <dbReference type="EC" id="3.1.1.61"/>
    </reaction>
</comment>
<evidence type="ECO:0000313" key="11">
    <source>
        <dbReference type="EMBL" id="SFH49791.1"/>
    </source>
</evidence>
<gene>
    <name evidence="6" type="primary">cheB</name>
    <name evidence="11" type="ORF">SAMN05192551_101238</name>
</gene>
<evidence type="ECO:0000256" key="7">
    <source>
        <dbReference type="PROSITE-ProRule" id="PRU00050"/>
    </source>
</evidence>
<dbReference type="AlphaFoldDB" id="A0A1I3AKC2"/>
<dbReference type="HAMAP" id="MF_00099">
    <property type="entry name" value="CheB_chemtxs"/>
    <property type="match status" value="1"/>
</dbReference>
<evidence type="ECO:0000256" key="6">
    <source>
        <dbReference type="HAMAP-Rule" id="MF_00099"/>
    </source>
</evidence>
<evidence type="ECO:0000256" key="1">
    <source>
        <dbReference type="ARBA" id="ARBA00022490"/>
    </source>
</evidence>
<reference evidence="12" key="1">
    <citation type="submission" date="2016-10" db="EMBL/GenBank/DDBJ databases">
        <authorList>
            <person name="Varghese N."/>
            <person name="Submissions S."/>
        </authorList>
    </citation>
    <scope>NUCLEOTIDE SEQUENCE [LARGE SCALE GENOMIC DNA]</scope>
    <source>
        <strain evidence="12">Z-7934</strain>
    </source>
</reference>
<dbReference type="SMART" id="SM00448">
    <property type="entry name" value="REC"/>
    <property type="match status" value="1"/>
</dbReference>
<dbReference type="SUPFAM" id="SSF52738">
    <property type="entry name" value="Methylesterase CheB, C-terminal domain"/>
    <property type="match status" value="1"/>
</dbReference>
<comment type="domain">
    <text evidence="6">Contains a C-terminal catalytic domain, and an N-terminal region which modulates catalytic activity.</text>
</comment>
<evidence type="ECO:0000256" key="3">
    <source>
        <dbReference type="ARBA" id="ARBA00022801"/>
    </source>
</evidence>
<dbReference type="Pfam" id="PF00072">
    <property type="entry name" value="Response_reg"/>
    <property type="match status" value="1"/>
</dbReference>
<dbReference type="GO" id="GO:0008984">
    <property type="term" value="F:protein-glutamate methylesterase activity"/>
    <property type="evidence" value="ECO:0007669"/>
    <property type="project" value="UniProtKB-UniRule"/>
</dbReference>
<dbReference type="EC" id="3.5.1.44" evidence="6"/>
<feature type="active site" evidence="6 7">
    <location>
        <position position="174"/>
    </location>
</feature>
<keyword evidence="12" id="KW-1185">Reference proteome</keyword>
<dbReference type="RefSeq" id="WP_278280263.1">
    <property type="nucleotide sequence ID" value="NZ_FOQA01000001.1"/>
</dbReference>
<name>A0A1I3AKC2_9FIRM</name>
<dbReference type="InterPro" id="IPR008248">
    <property type="entry name" value="CheB-like"/>
</dbReference>
<dbReference type="InterPro" id="IPR035909">
    <property type="entry name" value="CheB_C"/>
</dbReference>
<feature type="modified residue" description="4-aspartylphosphate" evidence="6 8">
    <location>
        <position position="60"/>
    </location>
</feature>
<dbReference type="GO" id="GO:0000156">
    <property type="term" value="F:phosphorelay response regulator activity"/>
    <property type="evidence" value="ECO:0007669"/>
    <property type="project" value="InterPro"/>
</dbReference>
<dbReference type="Gene3D" id="3.40.50.2300">
    <property type="match status" value="1"/>
</dbReference>